<dbReference type="EMBL" id="VRMN01000007">
    <property type="protein sequence ID" value="KAA8493155.1"/>
    <property type="molecule type" value="Genomic_DNA"/>
</dbReference>
<dbReference type="PANTHER" id="PTHR47001:SF3">
    <property type="entry name" value="TRANSCRIPTION FACTOR BHLH121"/>
    <property type="match status" value="1"/>
</dbReference>
<dbReference type="InterPro" id="IPR011598">
    <property type="entry name" value="bHLH_dom"/>
</dbReference>
<dbReference type="SUPFAM" id="SSF47459">
    <property type="entry name" value="HLH, helix-loop-helix DNA-binding domain"/>
    <property type="match status" value="1"/>
</dbReference>
<organism evidence="4 5">
    <name type="scientific">Porphyridium purpureum</name>
    <name type="common">Red alga</name>
    <name type="synonym">Porphyridium cruentum</name>
    <dbReference type="NCBI Taxonomy" id="35688"/>
    <lineage>
        <taxon>Eukaryota</taxon>
        <taxon>Rhodophyta</taxon>
        <taxon>Bangiophyceae</taxon>
        <taxon>Porphyridiales</taxon>
        <taxon>Porphyridiaceae</taxon>
        <taxon>Porphyridium</taxon>
    </lineage>
</organism>
<evidence type="ECO:0000313" key="4">
    <source>
        <dbReference type="EMBL" id="KAA8493155.1"/>
    </source>
</evidence>
<feature type="region of interest" description="Disordered" evidence="2">
    <location>
        <begin position="1"/>
        <end position="93"/>
    </location>
</feature>
<gene>
    <name evidence="4" type="ORF">FVE85_8600</name>
</gene>
<feature type="compositionally biased region" description="Polar residues" evidence="2">
    <location>
        <begin position="256"/>
        <end position="272"/>
    </location>
</feature>
<keyword evidence="1" id="KW-0175">Coiled coil</keyword>
<evidence type="ECO:0000256" key="2">
    <source>
        <dbReference type="SAM" id="MobiDB-lite"/>
    </source>
</evidence>
<dbReference type="PROSITE" id="PS50888">
    <property type="entry name" value="BHLH"/>
    <property type="match status" value="1"/>
</dbReference>
<dbReference type="InterPro" id="IPR044579">
    <property type="entry name" value="bHLH11/121"/>
</dbReference>
<dbReference type="GO" id="GO:0046983">
    <property type="term" value="F:protein dimerization activity"/>
    <property type="evidence" value="ECO:0007669"/>
    <property type="project" value="InterPro"/>
</dbReference>
<feature type="domain" description="BHLH" evidence="3">
    <location>
        <begin position="87"/>
        <end position="140"/>
    </location>
</feature>
<accession>A0A5J4YPL7</accession>
<dbReference type="GO" id="GO:0003700">
    <property type="term" value="F:DNA-binding transcription factor activity"/>
    <property type="evidence" value="ECO:0007669"/>
    <property type="project" value="InterPro"/>
</dbReference>
<protein>
    <submittedName>
        <fullName evidence="4">Transcription factor</fullName>
    </submittedName>
</protein>
<sequence length="346" mass="38187">MDAELKAEELALAGTGLSEARDTERADRRPAEDTHVSSGLAGKRSAREDSWVCPTSSQSHNQDGRPKDEPNREEEDDDEDEEGAPLTAAQKKRRLERLRRNLLHERMMELNELVMSGRPDWRKLDKELVMRNAITIITSTRTELTAARTELSLLKSENARLREEKLELREDKSNLRADLDRSKEECRNLRADNVALWQAMRSNGLIPGVGRGSSALDASNNTLAQKYAQLKLPNPEDDLATPEPGVLNGLLYSQAQAQQRPEQLPTAQSPLQSAPAPMPSVALPALTPEIGYASPHSFGKWLSSADPERGAQHQSLLAGLEADHLDLDGLMSNGTALGDWLQKGLT</sequence>
<feature type="compositionally biased region" description="Basic and acidic residues" evidence="2">
    <location>
        <begin position="19"/>
        <end position="35"/>
    </location>
</feature>
<keyword evidence="5" id="KW-1185">Reference proteome</keyword>
<dbReference type="Proteomes" id="UP000324585">
    <property type="component" value="Unassembled WGS sequence"/>
</dbReference>
<evidence type="ECO:0000313" key="5">
    <source>
        <dbReference type="Proteomes" id="UP000324585"/>
    </source>
</evidence>
<dbReference type="PANTHER" id="PTHR47001">
    <property type="entry name" value="TRANSCRIPTION FACTOR BHLH121"/>
    <property type="match status" value="1"/>
</dbReference>
<feature type="region of interest" description="Disordered" evidence="2">
    <location>
        <begin position="256"/>
        <end position="277"/>
    </location>
</feature>
<dbReference type="GO" id="GO:0006879">
    <property type="term" value="P:intracellular iron ion homeostasis"/>
    <property type="evidence" value="ECO:0007669"/>
    <property type="project" value="InterPro"/>
</dbReference>
<evidence type="ECO:0000259" key="3">
    <source>
        <dbReference type="PROSITE" id="PS50888"/>
    </source>
</evidence>
<feature type="coiled-coil region" evidence="1">
    <location>
        <begin position="144"/>
        <end position="192"/>
    </location>
</feature>
<dbReference type="Gene3D" id="4.10.280.10">
    <property type="entry name" value="Helix-loop-helix DNA-binding domain"/>
    <property type="match status" value="1"/>
</dbReference>
<name>A0A5J4YPL7_PORPP</name>
<comment type="caution">
    <text evidence="4">The sequence shown here is derived from an EMBL/GenBank/DDBJ whole genome shotgun (WGS) entry which is preliminary data.</text>
</comment>
<dbReference type="InterPro" id="IPR036638">
    <property type="entry name" value="HLH_DNA-bd_sf"/>
</dbReference>
<feature type="compositionally biased region" description="Acidic residues" evidence="2">
    <location>
        <begin position="71"/>
        <end position="83"/>
    </location>
</feature>
<dbReference type="AlphaFoldDB" id="A0A5J4YPL7"/>
<evidence type="ECO:0000256" key="1">
    <source>
        <dbReference type="SAM" id="Coils"/>
    </source>
</evidence>
<reference evidence="5" key="1">
    <citation type="journal article" date="2019" name="Nat. Commun.">
        <title>Expansion of phycobilisome linker gene families in mesophilic red algae.</title>
        <authorList>
            <person name="Lee J."/>
            <person name="Kim D."/>
            <person name="Bhattacharya D."/>
            <person name="Yoon H.S."/>
        </authorList>
    </citation>
    <scope>NUCLEOTIDE SEQUENCE [LARGE SCALE GENOMIC DNA]</scope>
    <source>
        <strain evidence="5">CCMP 1328</strain>
    </source>
</reference>
<proteinExistence type="predicted"/>